<dbReference type="EMBL" id="MU155157">
    <property type="protein sequence ID" value="KAF9483094.1"/>
    <property type="molecule type" value="Genomic_DNA"/>
</dbReference>
<evidence type="ECO:0000259" key="1">
    <source>
        <dbReference type="Pfam" id="PF12706"/>
    </source>
</evidence>
<dbReference type="AlphaFoldDB" id="A0A9P5Z8N2"/>
<evidence type="ECO:0000313" key="3">
    <source>
        <dbReference type="Proteomes" id="UP000807469"/>
    </source>
</evidence>
<sequence length="388" mass="43109">MMRAHHIPSGGFQNPWPPKANLLDSVGAILRIPLSKARTFESPVDPAKTIPCNFDLPCELQNSHFISATWLGHAGFYVELPRSNAPQPIRVVFDPIFAERASPSTWIGPRRYLSAPCEVVDLPGIDFVVISHNHYDHLDIQCLRQIHARWPKAHFLVPLGVKRSITAEINMEDSKIQEMDWWERSSFPIADAVVEFICTPAQHNSGRGVFDQCKSLWSSWVVRQLSTSGSPPVASMYFAGDTGYLTASGPCPAFKEIGERYGPFDLAMIPIWRGASLSVLGRMGFRLKPDATETLLSTLHASPTDAVSLAKDVRANKAIAMHYGTFCGSEDEAMEPLVLLRDELQRQNSSWIEKGGRIWKDDGFGAVDVGETVFIPLHVESEQPVFIS</sequence>
<gene>
    <name evidence="2" type="ORF">BDN70DRAFT_349920</name>
</gene>
<dbReference type="PANTHER" id="PTHR15032">
    <property type="entry name" value="N-ACYL-PHOSPHATIDYLETHANOLAMINE-HYDROLYZING PHOSPHOLIPASE D"/>
    <property type="match status" value="1"/>
</dbReference>
<dbReference type="GO" id="GO:0005737">
    <property type="term" value="C:cytoplasm"/>
    <property type="evidence" value="ECO:0007669"/>
    <property type="project" value="TreeGrafter"/>
</dbReference>
<name>A0A9P5Z8N2_9AGAR</name>
<accession>A0A9P5Z8N2</accession>
<dbReference type="Gene3D" id="3.60.15.10">
    <property type="entry name" value="Ribonuclease Z/Hydroxyacylglutathione hydrolase-like"/>
    <property type="match status" value="1"/>
</dbReference>
<dbReference type="SUPFAM" id="SSF56281">
    <property type="entry name" value="Metallo-hydrolase/oxidoreductase"/>
    <property type="match status" value="1"/>
</dbReference>
<dbReference type="PANTHER" id="PTHR15032:SF4">
    <property type="entry name" value="N-ACYL-PHOSPHATIDYLETHANOLAMINE-HYDROLYZING PHOSPHOLIPASE D"/>
    <property type="match status" value="1"/>
</dbReference>
<dbReference type="GO" id="GO:0070292">
    <property type="term" value="P:N-acylphosphatidylethanolamine metabolic process"/>
    <property type="evidence" value="ECO:0007669"/>
    <property type="project" value="TreeGrafter"/>
</dbReference>
<dbReference type="GO" id="GO:0070291">
    <property type="term" value="P:N-acylethanolamine metabolic process"/>
    <property type="evidence" value="ECO:0007669"/>
    <property type="project" value="TreeGrafter"/>
</dbReference>
<reference evidence="2" key="1">
    <citation type="submission" date="2020-11" db="EMBL/GenBank/DDBJ databases">
        <authorList>
            <consortium name="DOE Joint Genome Institute"/>
            <person name="Ahrendt S."/>
            <person name="Riley R."/>
            <person name="Andreopoulos W."/>
            <person name="Labutti K."/>
            <person name="Pangilinan J."/>
            <person name="Ruiz-Duenas F.J."/>
            <person name="Barrasa J.M."/>
            <person name="Sanchez-Garcia M."/>
            <person name="Camarero S."/>
            <person name="Miyauchi S."/>
            <person name="Serrano A."/>
            <person name="Linde D."/>
            <person name="Babiker R."/>
            <person name="Drula E."/>
            <person name="Ayuso-Fernandez I."/>
            <person name="Pacheco R."/>
            <person name="Padilla G."/>
            <person name="Ferreira P."/>
            <person name="Barriuso J."/>
            <person name="Kellner H."/>
            <person name="Castanera R."/>
            <person name="Alfaro M."/>
            <person name="Ramirez L."/>
            <person name="Pisabarro A.G."/>
            <person name="Kuo A."/>
            <person name="Tritt A."/>
            <person name="Lipzen A."/>
            <person name="He G."/>
            <person name="Yan M."/>
            <person name="Ng V."/>
            <person name="Cullen D."/>
            <person name="Martin F."/>
            <person name="Rosso M.-N."/>
            <person name="Henrissat B."/>
            <person name="Hibbett D."/>
            <person name="Martinez A.T."/>
            <person name="Grigoriev I.V."/>
        </authorList>
    </citation>
    <scope>NUCLEOTIDE SEQUENCE</scope>
    <source>
        <strain evidence="2">CIRM-BRFM 674</strain>
    </source>
</reference>
<feature type="domain" description="Metallo-beta-lactamase" evidence="1">
    <location>
        <begin position="90"/>
        <end position="323"/>
    </location>
</feature>
<dbReference type="GO" id="GO:0070290">
    <property type="term" value="F:N-acylphosphatidylethanolamine-specific phospholipase D activity"/>
    <property type="evidence" value="ECO:0007669"/>
    <property type="project" value="TreeGrafter"/>
</dbReference>
<dbReference type="Proteomes" id="UP000807469">
    <property type="component" value="Unassembled WGS sequence"/>
</dbReference>
<protein>
    <submittedName>
        <fullName evidence="2">Metallo-hydrolase/oxidoreductase</fullName>
    </submittedName>
</protein>
<keyword evidence="3" id="KW-1185">Reference proteome</keyword>
<dbReference type="OrthoDB" id="332863at2759"/>
<dbReference type="Pfam" id="PF12706">
    <property type="entry name" value="Lactamase_B_2"/>
    <property type="match status" value="1"/>
</dbReference>
<proteinExistence type="predicted"/>
<dbReference type="InterPro" id="IPR001279">
    <property type="entry name" value="Metallo-B-lactamas"/>
</dbReference>
<dbReference type="InterPro" id="IPR036866">
    <property type="entry name" value="RibonucZ/Hydroxyglut_hydro"/>
</dbReference>
<evidence type="ECO:0000313" key="2">
    <source>
        <dbReference type="EMBL" id="KAF9483094.1"/>
    </source>
</evidence>
<organism evidence="2 3">
    <name type="scientific">Pholiota conissans</name>
    <dbReference type="NCBI Taxonomy" id="109636"/>
    <lineage>
        <taxon>Eukaryota</taxon>
        <taxon>Fungi</taxon>
        <taxon>Dikarya</taxon>
        <taxon>Basidiomycota</taxon>
        <taxon>Agaricomycotina</taxon>
        <taxon>Agaricomycetes</taxon>
        <taxon>Agaricomycetidae</taxon>
        <taxon>Agaricales</taxon>
        <taxon>Agaricineae</taxon>
        <taxon>Strophariaceae</taxon>
        <taxon>Pholiota</taxon>
    </lineage>
</organism>
<comment type="caution">
    <text evidence="2">The sequence shown here is derived from an EMBL/GenBank/DDBJ whole genome shotgun (WGS) entry which is preliminary data.</text>
</comment>